<reference evidence="1 2" key="2">
    <citation type="journal article" date="2018" name="Int. J. Syst. Evol. Microbiol.">
        <title>Marinobacterium aestuarii sp. nov., a benzene-degrading marine bacterium isolated from estuary sediment.</title>
        <authorList>
            <person name="Bae S.S."/>
            <person name="Jung J."/>
            <person name="Chung D."/>
            <person name="Baek K."/>
        </authorList>
    </citation>
    <scope>NUCLEOTIDE SEQUENCE [LARGE SCALE GENOMIC DNA]</scope>
    <source>
        <strain evidence="1 2">ST58-10</strain>
    </source>
</reference>
<gene>
    <name evidence="1" type="ORF">A8C75_06795</name>
</gene>
<dbReference type="Pfam" id="PF09652">
    <property type="entry name" value="Cas_VVA1548"/>
    <property type="match status" value="1"/>
</dbReference>
<keyword evidence="2" id="KW-1185">Reference proteome</keyword>
<reference evidence="2" key="1">
    <citation type="submission" date="2016-05" db="EMBL/GenBank/DDBJ databases">
        <authorList>
            <person name="Baek K."/>
            <person name="Yang S.-J."/>
        </authorList>
    </citation>
    <scope>NUCLEOTIDE SEQUENCE [LARGE SCALE GENOMIC DNA]</scope>
    <source>
        <strain evidence="2">ST58-10</strain>
    </source>
</reference>
<name>A0A1A9F4I0_9GAMM</name>
<dbReference type="STRING" id="1821621.A8C75_06795"/>
<evidence type="ECO:0000313" key="2">
    <source>
        <dbReference type="Proteomes" id="UP000078070"/>
    </source>
</evidence>
<sequence>MRSEKTTWIVSRHPGAIEYLARQGFRGKQQGHLDPALLQAGDRVIGNLPMSMIARLAPLGVEYWHLCIQATPAERGIELSADRLHEMGASVRRFLVTEQP</sequence>
<accession>A0A1A9F4I0</accession>
<dbReference type="Proteomes" id="UP000078070">
    <property type="component" value="Chromosome"/>
</dbReference>
<proteinExistence type="predicted"/>
<organism evidence="1 2">
    <name type="scientific">Marinobacterium aestuarii</name>
    <dbReference type="NCBI Taxonomy" id="1821621"/>
    <lineage>
        <taxon>Bacteria</taxon>
        <taxon>Pseudomonadati</taxon>
        <taxon>Pseudomonadota</taxon>
        <taxon>Gammaproteobacteria</taxon>
        <taxon>Oceanospirillales</taxon>
        <taxon>Oceanospirillaceae</taxon>
        <taxon>Marinobacterium</taxon>
    </lineage>
</organism>
<dbReference type="KEGG" id="mars:A8C75_06795"/>
<dbReference type="EMBL" id="CP015839">
    <property type="protein sequence ID" value="ANG65136.1"/>
    <property type="molecule type" value="Genomic_DNA"/>
</dbReference>
<dbReference type="NCBIfam" id="TIGR02620">
    <property type="entry name" value="cas_VVA1548"/>
    <property type="match status" value="1"/>
</dbReference>
<dbReference type="AlphaFoldDB" id="A0A1A9F4I0"/>
<protein>
    <submittedName>
        <fullName evidence="1">Putative CRISPR-associated protein</fullName>
    </submittedName>
</protein>
<evidence type="ECO:0000313" key="1">
    <source>
        <dbReference type="EMBL" id="ANG65136.1"/>
    </source>
</evidence>
<dbReference type="InterPro" id="IPR013443">
    <property type="entry name" value="CRISPR-assoc_prot_Csx16"/>
</dbReference>